<keyword evidence="2" id="KW-1185">Reference proteome</keyword>
<dbReference type="Proteomes" id="UP001066276">
    <property type="component" value="Chromosome 8"/>
</dbReference>
<gene>
    <name evidence="1" type="ORF">NDU88_006787</name>
</gene>
<dbReference type="EMBL" id="JANPWB010000012">
    <property type="protein sequence ID" value="KAJ1118596.1"/>
    <property type="molecule type" value="Genomic_DNA"/>
</dbReference>
<evidence type="ECO:0000313" key="2">
    <source>
        <dbReference type="Proteomes" id="UP001066276"/>
    </source>
</evidence>
<name>A0AAV7NR82_PLEWA</name>
<proteinExistence type="predicted"/>
<sequence>MAAVSRSEPLSQPCLYHSGFKVAINIKKPLQPILQMSPEQVSLEILSLCAQLDLLIKREVIQLQEKIKEDMSPTESDWFHTIGAELRERMYEFLNHLPEPIPQLEDYLDTEGLSMLFPRVEIFLIHQRPVEMLEKPPMDDYFVHIGKLNQLLVLSQQMEDDLKNLGSHKYIAHQLSVLYKFLNYFNGCLPLDILKRDIEINFKSIKTALVADEGSNEEPLLSGYCLDWILNVTHTVISTVSTLPEELTEEIGPALSHTVVL</sequence>
<protein>
    <submittedName>
        <fullName evidence="1">Uncharacterized protein</fullName>
    </submittedName>
</protein>
<organism evidence="1 2">
    <name type="scientific">Pleurodeles waltl</name>
    <name type="common">Iberian ribbed newt</name>
    <dbReference type="NCBI Taxonomy" id="8319"/>
    <lineage>
        <taxon>Eukaryota</taxon>
        <taxon>Metazoa</taxon>
        <taxon>Chordata</taxon>
        <taxon>Craniata</taxon>
        <taxon>Vertebrata</taxon>
        <taxon>Euteleostomi</taxon>
        <taxon>Amphibia</taxon>
        <taxon>Batrachia</taxon>
        <taxon>Caudata</taxon>
        <taxon>Salamandroidea</taxon>
        <taxon>Salamandridae</taxon>
        <taxon>Pleurodelinae</taxon>
        <taxon>Pleurodeles</taxon>
    </lineage>
</organism>
<accession>A0AAV7NR82</accession>
<comment type="caution">
    <text evidence="1">The sequence shown here is derived from an EMBL/GenBank/DDBJ whole genome shotgun (WGS) entry which is preliminary data.</text>
</comment>
<evidence type="ECO:0000313" key="1">
    <source>
        <dbReference type="EMBL" id="KAJ1118596.1"/>
    </source>
</evidence>
<reference evidence="1" key="1">
    <citation type="journal article" date="2022" name="bioRxiv">
        <title>Sequencing and chromosome-scale assembly of the giantPleurodeles waltlgenome.</title>
        <authorList>
            <person name="Brown T."/>
            <person name="Elewa A."/>
            <person name="Iarovenko S."/>
            <person name="Subramanian E."/>
            <person name="Araus A.J."/>
            <person name="Petzold A."/>
            <person name="Susuki M."/>
            <person name="Suzuki K.-i.T."/>
            <person name="Hayashi T."/>
            <person name="Toyoda A."/>
            <person name="Oliveira C."/>
            <person name="Osipova E."/>
            <person name="Leigh N.D."/>
            <person name="Simon A."/>
            <person name="Yun M.H."/>
        </authorList>
    </citation>
    <scope>NUCLEOTIDE SEQUENCE</scope>
    <source>
        <strain evidence="1">20211129_DDA</strain>
        <tissue evidence="1">Liver</tissue>
    </source>
</reference>
<dbReference type="AlphaFoldDB" id="A0AAV7NR82"/>